<gene>
    <name evidence="1" type="ORF">OPT61_g2941</name>
</gene>
<protein>
    <submittedName>
        <fullName evidence="1">Uncharacterized protein</fullName>
    </submittedName>
</protein>
<evidence type="ECO:0000313" key="1">
    <source>
        <dbReference type="EMBL" id="KAJ8115410.1"/>
    </source>
</evidence>
<sequence length="462" mass="51436">MRKIQKALQHEGEYDYNAPTAIPAPALVSDWSSIDRILRDSQSIIAPWEIRLQSLGGSQGTSANTQTGLACEQSLVRAITWGPIGSLKDFPSYIERKTIEAIRMNSRRIGSCYEIDVINGVATAVWTEAAAQLLGIPLKTSTTSSAFFDNESLQKNLEVLFRYIFSFSKLGAMQELIIRRDAVQANDQLRSVIKEACLAVKCSPSLPKTTSSPSQEDEKDHSDEKDRLDEEDHSDAAANEHGEKVLRQLFESGKTVEEVVSLVSLLAVQTVTPSIFAIGRIMDLLMSERYEPHWTKIQKLSRDPSPWNSRNLPLYVLEALRLVPPAAPCVRTSQTHPNIKDWRNAQDVKKGETFLLDFAIAGRDGERFPHPGAMKLDRPLEVYQYLPFVEGLHGPLVKDIAVAGSAEQLRVFGKLEGLRRVPGASGMLKKLREHGVVSYLNDAQDAWVPLPPSLRLRFDALP</sequence>
<accession>A0ACC2IJM5</accession>
<dbReference type="Proteomes" id="UP001153331">
    <property type="component" value="Unassembled WGS sequence"/>
</dbReference>
<proteinExistence type="predicted"/>
<reference evidence="1" key="1">
    <citation type="submission" date="2022-11" db="EMBL/GenBank/DDBJ databases">
        <title>Genome Sequence of Boeremia exigua.</title>
        <authorList>
            <person name="Buettner E."/>
        </authorList>
    </citation>
    <scope>NUCLEOTIDE SEQUENCE</scope>
    <source>
        <strain evidence="1">CU02</strain>
    </source>
</reference>
<comment type="caution">
    <text evidence="1">The sequence shown here is derived from an EMBL/GenBank/DDBJ whole genome shotgun (WGS) entry which is preliminary data.</text>
</comment>
<organism evidence="1 2">
    <name type="scientific">Boeremia exigua</name>
    <dbReference type="NCBI Taxonomy" id="749465"/>
    <lineage>
        <taxon>Eukaryota</taxon>
        <taxon>Fungi</taxon>
        <taxon>Dikarya</taxon>
        <taxon>Ascomycota</taxon>
        <taxon>Pezizomycotina</taxon>
        <taxon>Dothideomycetes</taxon>
        <taxon>Pleosporomycetidae</taxon>
        <taxon>Pleosporales</taxon>
        <taxon>Pleosporineae</taxon>
        <taxon>Didymellaceae</taxon>
        <taxon>Boeremia</taxon>
    </lineage>
</organism>
<dbReference type="EMBL" id="JAPHNI010000141">
    <property type="protein sequence ID" value="KAJ8115410.1"/>
    <property type="molecule type" value="Genomic_DNA"/>
</dbReference>
<name>A0ACC2IJM5_9PLEO</name>
<keyword evidence="2" id="KW-1185">Reference proteome</keyword>
<evidence type="ECO:0000313" key="2">
    <source>
        <dbReference type="Proteomes" id="UP001153331"/>
    </source>
</evidence>